<dbReference type="Proteomes" id="UP000020773">
    <property type="component" value="Unassembled WGS sequence"/>
</dbReference>
<dbReference type="InterPro" id="IPR009061">
    <property type="entry name" value="DNA-bd_dom_put_sf"/>
</dbReference>
<organism evidence="3 4">
    <name type="scientific">Bacteroides fragilis str. 3998T(B)3</name>
    <dbReference type="NCBI Taxonomy" id="1339316"/>
    <lineage>
        <taxon>Bacteria</taxon>
        <taxon>Pseudomonadati</taxon>
        <taxon>Bacteroidota</taxon>
        <taxon>Bacteroidia</taxon>
        <taxon>Bacteroidales</taxon>
        <taxon>Bacteroidaceae</taxon>
        <taxon>Bacteroides</taxon>
    </lineage>
</organism>
<dbReference type="GeneID" id="99669099"/>
<feature type="domain" description="Helix-turn-helix" evidence="1">
    <location>
        <begin position="48"/>
        <end position="92"/>
    </location>
</feature>
<dbReference type="SUPFAM" id="SSF46955">
    <property type="entry name" value="Putative DNA-binding domain"/>
    <property type="match status" value="1"/>
</dbReference>
<name>A0A015U1R7_BACFG</name>
<proteinExistence type="predicted"/>
<sequence length="108" mass="13049">MFLDKEYFDGWMQRLSERLERIEKLCAGDVEQPLSILPDGERLLDNYDLCRMLNISKRTLQRYRTSGELPYEMIYHKTFYRESDVLRFIERNFSNFRKLKKDRPAGSG</sequence>
<dbReference type="PATRIC" id="fig|1339316.3.peg.4425"/>
<dbReference type="EMBL" id="JGDB01000275">
    <property type="protein sequence ID" value="EXY88692.1"/>
    <property type="molecule type" value="Genomic_DNA"/>
</dbReference>
<dbReference type="EMBL" id="JGDB01000323">
    <property type="protein sequence ID" value="EXY87998.1"/>
    <property type="molecule type" value="Genomic_DNA"/>
</dbReference>
<dbReference type="PANTHER" id="PTHR34585">
    <property type="match status" value="1"/>
</dbReference>
<dbReference type="RefSeq" id="WP_004295487.1">
    <property type="nucleotide sequence ID" value="NZ_JGDB01000275.1"/>
</dbReference>
<reference evidence="3 4" key="1">
    <citation type="submission" date="2014-02" db="EMBL/GenBank/DDBJ databases">
        <authorList>
            <person name="Sears C."/>
            <person name="Carroll K."/>
            <person name="Sack B.R."/>
            <person name="Qadri F."/>
            <person name="Myers L.L."/>
            <person name="Chung G.-T."/>
            <person name="Escheverria P."/>
            <person name="Fraser C.M."/>
            <person name="Sadzewicz L."/>
            <person name="Shefchek K.A."/>
            <person name="Tallon L."/>
            <person name="Das S.P."/>
            <person name="Daugherty S."/>
            <person name="Mongodin E.F."/>
        </authorList>
    </citation>
    <scope>NUCLEOTIDE SEQUENCE [LARGE SCALE GENOMIC DNA]</scope>
    <source>
        <strain evidence="3">3998T</strain>
        <strain evidence="4">3998T(B)3</strain>
    </source>
</reference>
<evidence type="ECO:0000313" key="4">
    <source>
        <dbReference type="Proteomes" id="UP000020773"/>
    </source>
</evidence>
<evidence type="ECO:0000313" key="3">
    <source>
        <dbReference type="EMBL" id="EXY88692.1"/>
    </source>
</evidence>
<dbReference type="AlphaFoldDB" id="A0A015U1R7"/>
<dbReference type="Pfam" id="PF12728">
    <property type="entry name" value="HTH_17"/>
    <property type="match status" value="1"/>
</dbReference>
<comment type="caution">
    <text evidence="3">The sequence shown here is derived from an EMBL/GenBank/DDBJ whole genome shotgun (WGS) entry which is preliminary data.</text>
</comment>
<accession>A0A015U1R7</accession>
<evidence type="ECO:0000259" key="1">
    <source>
        <dbReference type="Pfam" id="PF12728"/>
    </source>
</evidence>
<protein>
    <submittedName>
        <fullName evidence="3">Helix-turn-helix domain protein</fullName>
    </submittedName>
</protein>
<dbReference type="InterPro" id="IPR041657">
    <property type="entry name" value="HTH_17"/>
</dbReference>
<dbReference type="PANTHER" id="PTHR34585:SF22">
    <property type="entry name" value="HELIX-TURN-HELIX DOMAIN-CONTAINING PROTEIN"/>
    <property type="match status" value="1"/>
</dbReference>
<evidence type="ECO:0000313" key="2">
    <source>
        <dbReference type="EMBL" id="EXY87998.1"/>
    </source>
</evidence>
<gene>
    <name evidence="3" type="ORF">M125_4655</name>
    <name evidence="2" type="ORF">M125_5373</name>
</gene>